<evidence type="ECO:0000259" key="15">
    <source>
        <dbReference type="PROSITE" id="PS51041"/>
    </source>
</evidence>
<feature type="domain" description="EGF-like" evidence="14">
    <location>
        <begin position="208"/>
        <end position="243"/>
    </location>
</feature>
<dbReference type="OrthoDB" id="18487at2759"/>
<dbReference type="InterPro" id="IPR000742">
    <property type="entry name" value="EGF"/>
</dbReference>
<dbReference type="PANTHER" id="PTHR24043:SF8">
    <property type="entry name" value="EGF-LIKE DOMAIN-CONTAINING PROTEIN"/>
    <property type="match status" value="1"/>
</dbReference>
<dbReference type="GO" id="GO:0005886">
    <property type="term" value="C:plasma membrane"/>
    <property type="evidence" value="ECO:0007669"/>
    <property type="project" value="UniProtKB-SubCell"/>
</dbReference>
<feature type="transmembrane region" description="Helical" evidence="12">
    <location>
        <begin position="276"/>
        <end position="298"/>
    </location>
</feature>
<feature type="chain" id="PRO_5018597052" evidence="13">
    <location>
        <begin position="20"/>
        <end position="467"/>
    </location>
</feature>
<keyword evidence="7 12" id="KW-1133">Transmembrane helix</keyword>
<sequence>MIELRLLCALCTLTAVVYSLEGPNVCSKDEEFPKEIQVQTQIPYEVKTFGWCLKPPAFRCRKTRIAYRNGFKTETRVFKKTVQVCCKGYAESGERCIPICSNACIHGRCAAPEKCDCVSGWSGATCNISCNNGKWGPRCENDCKCRNGTKCDPETGECICPPGTFGSDCVYPCNCYNDGTCDKYTGKCDCGPGYIGSMCEARCTKNRYGKDCAFVCDCLNGAECSFITGECFCPPNYHGTKCEIYNCSGNVDCSGNQLSLYSSVVEPEDNRSGSNVVLIAIICSLCLLILLVSVLLILKYKQRLHQLKHELAYVTYIAEKPKDRYDNPVYDCQQEPNIKQSVASVDSISCGMKNIKNDLGSSDPWKNNIQKAKLNTAEDDNFGACGGRSNQLDENATKDPNLNHNVYHNIDDLKSYSYKEPLYDEIKLKGVDEEENENYDHLQYDRPRTTIRPNYDYIDNFKSVSKS</sequence>
<dbReference type="GO" id="GO:0005044">
    <property type="term" value="F:scavenger receptor activity"/>
    <property type="evidence" value="ECO:0007669"/>
    <property type="project" value="InterPro"/>
</dbReference>
<evidence type="ECO:0000256" key="10">
    <source>
        <dbReference type="ARBA" id="ARBA00038377"/>
    </source>
</evidence>
<evidence type="ECO:0000256" key="11">
    <source>
        <dbReference type="PROSITE-ProRule" id="PRU00076"/>
    </source>
</evidence>
<dbReference type="PROSITE" id="PS00022">
    <property type="entry name" value="EGF_1"/>
    <property type="match status" value="3"/>
</dbReference>
<dbReference type="InterPro" id="IPR057138">
    <property type="entry name" value="EGF_PEAR1L-like"/>
</dbReference>
<evidence type="ECO:0000256" key="2">
    <source>
        <dbReference type="ARBA" id="ARBA00022475"/>
    </source>
</evidence>
<keyword evidence="17" id="KW-1185">Reference proteome</keyword>
<dbReference type="EMBL" id="NCKU01000291">
    <property type="protein sequence ID" value="RWS16129.1"/>
    <property type="molecule type" value="Genomic_DNA"/>
</dbReference>
<evidence type="ECO:0000256" key="1">
    <source>
        <dbReference type="ARBA" id="ARBA00004162"/>
    </source>
</evidence>
<feature type="signal peptide" evidence="13">
    <location>
        <begin position="1"/>
        <end position="19"/>
    </location>
</feature>
<dbReference type="PROSITE" id="PS51041">
    <property type="entry name" value="EMI"/>
    <property type="match status" value="1"/>
</dbReference>
<keyword evidence="6" id="KW-0677">Repeat</keyword>
<keyword evidence="5 13" id="KW-0732">Signal</keyword>
<evidence type="ECO:0000313" key="16">
    <source>
        <dbReference type="EMBL" id="RWS16129.1"/>
    </source>
</evidence>
<proteinExistence type="inferred from homology"/>
<evidence type="ECO:0000256" key="3">
    <source>
        <dbReference type="ARBA" id="ARBA00022536"/>
    </source>
</evidence>
<dbReference type="PROSITE" id="PS50026">
    <property type="entry name" value="EGF_3"/>
    <property type="match status" value="1"/>
</dbReference>
<name>A0A3S3PTL6_9ACAR</name>
<dbReference type="Proteomes" id="UP000285301">
    <property type="component" value="Unassembled WGS sequence"/>
</dbReference>
<dbReference type="PANTHER" id="PTHR24043">
    <property type="entry name" value="SCAVENGER RECEPTOR CLASS F"/>
    <property type="match status" value="1"/>
</dbReference>
<dbReference type="InterPro" id="IPR002049">
    <property type="entry name" value="LE_dom"/>
</dbReference>
<accession>A0A3S3PTL6</accession>
<organism evidence="16 17">
    <name type="scientific">Dinothrombium tinctorium</name>
    <dbReference type="NCBI Taxonomy" id="1965070"/>
    <lineage>
        <taxon>Eukaryota</taxon>
        <taxon>Metazoa</taxon>
        <taxon>Ecdysozoa</taxon>
        <taxon>Arthropoda</taxon>
        <taxon>Chelicerata</taxon>
        <taxon>Arachnida</taxon>
        <taxon>Acari</taxon>
        <taxon>Acariformes</taxon>
        <taxon>Trombidiformes</taxon>
        <taxon>Prostigmata</taxon>
        <taxon>Anystina</taxon>
        <taxon>Parasitengona</taxon>
        <taxon>Trombidioidea</taxon>
        <taxon>Trombidiidae</taxon>
        <taxon>Dinothrombium</taxon>
    </lineage>
</organism>
<comment type="subcellular location">
    <subcellularLocation>
        <location evidence="1">Cell membrane</location>
        <topology evidence="1">Single-pass membrane protein</topology>
    </subcellularLocation>
</comment>
<keyword evidence="8 12" id="KW-0472">Membrane</keyword>
<dbReference type="InterPro" id="IPR011489">
    <property type="entry name" value="EMI_domain"/>
</dbReference>
<reference evidence="16 17" key="1">
    <citation type="journal article" date="2018" name="Gigascience">
        <title>Genomes of trombidid mites reveal novel predicted allergens and laterally-transferred genes associated with secondary metabolism.</title>
        <authorList>
            <person name="Dong X."/>
            <person name="Chaisiri K."/>
            <person name="Xia D."/>
            <person name="Armstrong S.D."/>
            <person name="Fang Y."/>
            <person name="Donnelly M.J."/>
            <person name="Kadowaki T."/>
            <person name="McGarry J.W."/>
            <person name="Darby A.C."/>
            <person name="Makepeace B.L."/>
        </authorList>
    </citation>
    <scope>NUCLEOTIDE SEQUENCE [LARGE SCALE GENOMIC DNA]</scope>
    <source>
        <strain evidence="16">UoL-WK</strain>
    </source>
</reference>
<evidence type="ECO:0000313" key="17">
    <source>
        <dbReference type="Proteomes" id="UP000285301"/>
    </source>
</evidence>
<evidence type="ECO:0000259" key="14">
    <source>
        <dbReference type="PROSITE" id="PS50026"/>
    </source>
</evidence>
<evidence type="ECO:0000256" key="4">
    <source>
        <dbReference type="ARBA" id="ARBA00022692"/>
    </source>
</evidence>
<dbReference type="PRINTS" id="PR00011">
    <property type="entry name" value="EGFLAMININ"/>
</dbReference>
<evidence type="ECO:0000256" key="6">
    <source>
        <dbReference type="ARBA" id="ARBA00022737"/>
    </source>
</evidence>
<dbReference type="CDD" id="cd00055">
    <property type="entry name" value="EGF_Lam"/>
    <property type="match status" value="1"/>
</dbReference>
<dbReference type="Pfam" id="PF00053">
    <property type="entry name" value="EGF_laminin"/>
    <property type="match status" value="1"/>
</dbReference>
<keyword evidence="3 11" id="KW-0245">EGF-like domain</keyword>
<dbReference type="Pfam" id="PF23301">
    <property type="entry name" value="EGF_PEAR1L"/>
    <property type="match status" value="1"/>
</dbReference>
<feature type="domain" description="EMI" evidence="15">
    <location>
        <begin position="22"/>
        <end position="98"/>
    </location>
</feature>
<gene>
    <name evidence="16" type="ORF">B4U79_05676</name>
</gene>
<evidence type="ECO:0000256" key="13">
    <source>
        <dbReference type="SAM" id="SignalP"/>
    </source>
</evidence>
<dbReference type="SMART" id="SM00180">
    <property type="entry name" value="EGF_Lam"/>
    <property type="match status" value="2"/>
</dbReference>
<comment type="caution">
    <text evidence="11">Lacks conserved residue(s) required for the propagation of feature annotation.</text>
</comment>
<keyword evidence="2" id="KW-1003">Cell membrane</keyword>
<feature type="disulfide bond" evidence="11">
    <location>
        <begin position="233"/>
        <end position="242"/>
    </location>
</feature>
<dbReference type="AlphaFoldDB" id="A0A3S3PTL6"/>
<dbReference type="SMART" id="SM00181">
    <property type="entry name" value="EGF"/>
    <property type="match status" value="4"/>
</dbReference>
<evidence type="ECO:0000256" key="12">
    <source>
        <dbReference type="SAM" id="Phobius"/>
    </source>
</evidence>
<dbReference type="FunFam" id="2.170.300.10:FF:000041">
    <property type="entry name" value="Tyrosine protein kinase receptor tie-1, putative"/>
    <property type="match status" value="1"/>
</dbReference>
<comment type="caution">
    <text evidence="16">The sequence shown here is derived from an EMBL/GenBank/DDBJ whole genome shotgun (WGS) entry which is preliminary data.</text>
</comment>
<evidence type="ECO:0000256" key="7">
    <source>
        <dbReference type="ARBA" id="ARBA00022989"/>
    </source>
</evidence>
<dbReference type="STRING" id="1965070.A0A3S3PTL6"/>
<keyword evidence="9 11" id="KW-1015">Disulfide bond</keyword>
<keyword evidence="4 12" id="KW-0812">Transmembrane</keyword>
<dbReference type="Gene3D" id="2.10.25.10">
    <property type="entry name" value="Laminin"/>
    <property type="match status" value="1"/>
</dbReference>
<comment type="similarity">
    <text evidence="10">Belongs to the MEGF family.</text>
</comment>
<evidence type="ECO:0000256" key="9">
    <source>
        <dbReference type="ARBA" id="ARBA00023157"/>
    </source>
</evidence>
<evidence type="ECO:0000256" key="8">
    <source>
        <dbReference type="ARBA" id="ARBA00023136"/>
    </source>
</evidence>
<dbReference type="Gene3D" id="2.170.300.10">
    <property type="entry name" value="Tie2 ligand-binding domain superfamily"/>
    <property type="match status" value="1"/>
</dbReference>
<protein>
    <submittedName>
        <fullName evidence="16">Multiple epidermal growth factor-like domains protein 10</fullName>
    </submittedName>
</protein>
<dbReference type="InterPro" id="IPR042635">
    <property type="entry name" value="MEGF10/SREC1/2-like"/>
</dbReference>
<evidence type="ECO:0000256" key="5">
    <source>
        <dbReference type="ARBA" id="ARBA00022729"/>
    </source>
</evidence>